<sequence>MEYSISTHHAVHLAIPIYLLLFLFIATFEDDQALQYAGGVIAMMCCYCIGIPLCLLYLAVAMRGDRKGDHAYGKPREEAAKYVDDDGEAQGYTAAYGGLVDIPDKEQREGFRYAH</sequence>
<dbReference type="AlphaFoldDB" id="A0AAD5WQ34"/>
<gene>
    <name evidence="2" type="ORF">MKZ38_005888</name>
</gene>
<keyword evidence="1" id="KW-0472">Membrane</keyword>
<evidence type="ECO:0000313" key="3">
    <source>
        <dbReference type="Proteomes" id="UP001201980"/>
    </source>
</evidence>
<dbReference type="Proteomes" id="UP001201980">
    <property type="component" value="Unassembled WGS sequence"/>
</dbReference>
<reference evidence="2" key="1">
    <citation type="submission" date="2022-07" db="EMBL/GenBank/DDBJ databases">
        <title>Draft genome sequence of Zalerion maritima ATCC 34329, a (micro)plastics degrading marine fungus.</title>
        <authorList>
            <person name="Paco A."/>
            <person name="Goncalves M.F.M."/>
            <person name="Rocha-Santos T.A.P."/>
            <person name="Alves A."/>
        </authorList>
    </citation>
    <scope>NUCLEOTIDE SEQUENCE</scope>
    <source>
        <strain evidence="2">ATCC 34329</strain>
    </source>
</reference>
<keyword evidence="1" id="KW-0812">Transmembrane</keyword>
<feature type="transmembrane region" description="Helical" evidence="1">
    <location>
        <begin position="9"/>
        <end position="28"/>
    </location>
</feature>
<feature type="transmembrane region" description="Helical" evidence="1">
    <location>
        <begin position="34"/>
        <end position="60"/>
    </location>
</feature>
<protein>
    <submittedName>
        <fullName evidence="2">Uncharacterized protein</fullName>
    </submittedName>
</protein>
<dbReference type="EMBL" id="JAKWBI020000354">
    <property type="protein sequence ID" value="KAJ2896097.1"/>
    <property type="molecule type" value="Genomic_DNA"/>
</dbReference>
<evidence type="ECO:0000313" key="2">
    <source>
        <dbReference type="EMBL" id="KAJ2896097.1"/>
    </source>
</evidence>
<comment type="caution">
    <text evidence="2">The sequence shown here is derived from an EMBL/GenBank/DDBJ whole genome shotgun (WGS) entry which is preliminary data.</text>
</comment>
<keyword evidence="1" id="KW-1133">Transmembrane helix</keyword>
<name>A0AAD5WQ34_9PEZI</name>
<keyword evidence="3" id="KW-1185">Reference proteome</keyword>
<evidence type="ECO:0000256" key="1">
    <source>
        <dbReference type="SAM" id="Phobius"/>
    </source>
</evidence>
<accession>A0AAD5WQ34</accession>
<organism evidence="2 3">
    <name type="scientific">Zalerion maritima</name>
    <dbReference type="NCBI Taxonomy" id="339359"/>
    <lineage>
        <taxon>Eukaryota</taxon>
        <taxon>Fungi</taxon>
        <taxon>Dikarya</taxon>
        <taxon>Ascomycota</taxon>
        <taxon>Pezizomycotina</taxon>
        <taxon>Sordariomycetes</taxon>
        <taxon>Lulworthiomycetidae</taxon>
        <taxon>Lulworthiales</taxon>
        <taxon>Lulworthiaceae</taxon>
        <taxon>Zalerion</taxon>
    </lineage>
</organism>
<proteinExistence type="predicted"/>